<dbReference type="SUPFAM" id="SSF90123">
    <property type="entry name" value="ABC transporter transmembrane region"/>
    <property type="match status" value="2"/>
</dbReference>
<dbReference type="SMART" id="SM00382">
    <property type="entry name" value="AAA"/>
    <property type="match status" value="2"/>
</dbReference>
<feature type="transmembrane region" description="Helical" evidence="10">
    <location>
        <begin position="811"/>
        <end position="839"/>
    </location>
</feature>
<keyword evidence="4 10" id="KW-0812">Transmembrane</keyword>
<evidence type="ECO:0000313" key="14">
    <source>
        <dbReference type="Proteomes" id="UP000769528"/>
    </source>
</evidence>
<feature type="transmembrane region" description="Helical" evidence="10">
    <location>
        <begin position="189"/>
        <end position="208"/>
    </location>
</feature>
<keyword evidence="3" id="KW-0813">Transport</keyword>
<evidence type="ECO:0000256" key="3">
    <source>
        <dbReference type="ARBA" id="ARBA00022448"/>
    </source>
</evidence>
<dbReference type="PROSITE" id="PS00211">
    <property type="entry name" value="ABC_TRANSPORTER_1"/>
    <property type="match status" value="2"/>
</dbReference>
<dbReference type="CDD" id="cd18597">
    <property type="entry name" value="ABC_6TM_YOR1_D1_like"/>
    <property type="match status" value="1"/>
</dbReference>
<feature type="domain" description="ABC transmembrane type-1" evidence="12">
    <location>
        <begin position="818"/>
        <end position="1094"/>
    </location>
</feature>
<evidence type="ECO:0000259" key="11">
    <source>
        <dbReference type="PROSITE" id="PS50893"/>
    </source>
</evidence>
<feature type="transmembrane region" description="Helical" evidence="10">
    <location>
        <begin position="371"/>
        <end position="393"/>
    </location>
</feature>
<evidence type="ECO:0008006" key="15">
    <source>
        <dbReference type="Google" id="ProtNLM"/>
    </source>
</evidence>
<organism evidence="13 14">
    <name type="scientific">Wickerhamomyces mucosus</name>
    <dbReference type="NCBI Taxonomy" id="1378264"/>
    <lineage>
        <taxon>Eukaryota</taxon>
        <taxon>Fungi</taxon>
        <taxon>Dikarya</taxon>
        <taxon>Ascomycota</taxon>
        <taxon>Saccharomycotina</taxon>
        <taxon>Saccharomycetes</taxon>
        <taxon>Phaffomycetales</taxon>
        <taxon>Wickerhamomycetaceae</taxon>
        <taxon>Wickerhamomyces</taxon>
    </lineage>
</organism>
<dbReference type="InterPro" id="IPR003593">
    <property type="entry name" value="AAA+_ATPase"/>
</dbReference>
<evidence type="ECO:0000256" key="7">
    <source>
        <dbReference type="ARBA" id="ARBA00022989"/>
    </source>
</evidence>
<dbReference type="PANTHER" id="PTHR24223">
    <property type="entry name" value="ATP-BINDING CASSETTE SUB-FAMILY C"/>
    <property type="match status" value="1"/>
</dbReference>
<dbReference type="CDD" id="cd18606">
    <property type="entry name" value="ABC_6TM_YOR1_D2_like"/>
    <property type="match status" value="1"/>
</dbReference>
<comment type="subcellular location">
    <subcellularLocation>
        <location evidence="1">Membrane</location>
        <topology evidence="1">Multi-pass membrane protein</topology>
    </subcellularLocation>
</comment>
<evidence type="ECO:0000256" key="1">
    <source>
        <dbReference type="ARBA" id="ARBA00004141"/>
    </source>
</evidence>
<dbReference type="SUPFAM" id="SSF52540">
    <property type="entry name" value="P-loop containing nucleoside triphosphate hydrolases"/>
    <property type="match status" value="2"/>
</dbReference>
<dbReference type="PANTHER" id="PTHR24223:SF456">
    <property type="entry name" value="MULTIDRUG RESISTANCE-ASSOCIATED PROTEIN LETHAL(2)03659"/>
    <property type="match status" value="1"/>
</dbReference>
<keyword evidence="8 10" id="KW-0472">Membrane</keyword>
<feature type="transmembrane region" description="Helical" evidence="10">
    <location>
        <begin position="1063"/>
        <end position="1086"/>
    </location>
</feature>
<reference evidence="13" key="1">
    <citation type="journal article" date="2021" name="Open Biol.">
        <title>Shared evolutionary footprints suggest mitochondrial oxidative damage underlies multiple complex I losses in fungi.</title>
        <authorList>
            <person name="Schikora-Tamarit M.A."/>
            <person name="Marcet-Houben M."/>
            <person name="Nosek J."/>
            <person name="Gabaldon T."/>
        </authorList>
    </citation>
    <scope>NUCLEOTIDE SEQUENCE</scope>
    <source>
        <strain evidence="13">CBS6341</strain>
    </source>
</reference>
<dbReference type="GO" id="GO:0008559">
    <property type="term" value="F:ABC-type xenobiotic transporter activity"/>
    <property type="evidence" value="ECO:0007669"/>
    <property type="project" value="TreeGrafter"/>
</dbReference>
<dbReference type="GO" id="GO:0005524">
    <property type="term" value="F:ATP binding"/>
    <property type="evidence" value="ECO:0007669"/>
    <property type="project" value="UniProtKB-KW"/>
</dbReference>
<keyword evidence="5" id="KW-0547">Nucleotide-binding</keyword>
<feature type="domain" description="ABC transporter" evidence="11">
    <location>
        <begin position="519"/>
        <end position="739"/>
    </location>
</feature>
<keyword evidence="7 10" id="KW-1133">Transmembrane helix</keyword>
<gene>
    <name evidence="13" type="ORF">WICMUC_000191</name>
</gene>
<dbReference type="Proteomes" id="UP000769528">
    <property type="component" value="Unassembled WGS sequence"/>
</dbReference>
<dbReference type="FunFam" id="3.40.50.300:FF:000565">
    <property type="entry name" value="ABC bile acid transporter"/>
    <property type="match status" value="1"/>
</dbReference>
<dbReference type="GO" id="GO:0005886">
    <property type="term" value="C:plasma membrane"/>
    <property type="evidence" value="ECO:0007669"/>
    <property type="project" value="TreeGrafter"/>
</dbReference>
<keyword evidence="6" id="KW-0067">ATP-binding</keyword>
<dbReference type="Gene3D" id="3.40.50.300">
    <property type="entry name" value="P-loop containing nucleotide triphosphate hydrolases"/>
    <property type="match status" value="2"/>
</dbReference>
<feature type="transmembrane region" description="Helical" evidence="10">
    <location>
        <begin position="413"/>
        <end position="434"/>
    </location>
</feature>
<dbReference type="Pfam" id="PF00005">
    <property type="entry name" value="ABC_tran"/>
    <property type="match status" value="2"/>
</dbReference>
<dbReference type="OrthoDB" id="6500128at2759"/>
<evidence type="ECO:0000259" key="12">
    <source>
        <dbReference type="PROSITE" id="PS50929"/>
    </source>
</evidence>
<dbReference type="CDD" id="cd03250">
    <property type="entry name" value="ABCC_MRP_domain1"/>
    <property type="match status" value="1"/>
</dbReference>
<dbReference type="InterPro" id="IPR027417">
    <property type="entry name" value="P-loop_NTPase"/>
</dbReference>
<evidence type="ECO:0000256" key="8">
    <source>
        <dbReference type="ARBA" id="ARBA00023136"/>
    </source>
</evidence>
<protein>
    <recommendedName>
        <fullName evidence="15">Oligomycin resistance ATP-dependent permease YOR1</fullName>
    </recommendedName>
</protein>
<reference evidence="13" key="2">
    <citation type="submission" date="2021-01" db="EMBL/GenBank/DDBJ databases">
        <authorList>
            <person name="Schikora-Tamarit M.A."/>
        </authorList>
    </citation>
    <scope>NUCLEOTIDE SEQUENCE</scope>
    <source>
        <strain evidence="13">CBS6341</strain>
    </source>
</reference>
<feature type="transmembrane region" description="Helical" evidence="10">
    <location>
        <begin position="259"/>
        <end position="283"/>
    </location>
</feature>
<feature type="transmembrane region" description="Helical" evidence="10">
    <location>
        <begin position="931"/>
        <end position="949"/>
    </location>
</feature>
<comment type="caution">
    <text evidence="13">The sequence shown here is derived from an EMBL/GenBank/DDBJ whole genome shotgun (WGS) entry which is preliminary data.</text>
</comment>
<evidence type="ECO:0000256" key="6">
    <source>
        <dbReference type="ARBA" id="ARBA00022840"/>
    </source>
</evidence>
<dbReference type="InterPro" id="IPR003439">
    <property type="entry name" value="ABC_transporter-like_ATP-bd"/>
</dbReference>
<evidence type="ECO:0000256" key="5">
    <source>
        <dbReference type="ARBA" id="ARBA00022741"/>
    </source>
</evidence>
<dbReference type="GO" id="GO:0016887">
    <property type="term" value="F:ATP hydrolysis activity"/>
    <property type="evidence" value="ECO:0007669"/>
    <property type="project" value="InterPro"/>
</dbReference>
<sequence>MTSKETSMGLQVDDDSPLPELERRLMTPFLSKTVPPIPKENERLPYQLNHANFISKIFFWWLNPIMNVGYKRTLTPNDLYYVENDLTAKQNYDDFMINLNKVLSKAKLKAKLKNPELTDDELDELPYPKFSLVIALLMTFKYKYSKAVFFKLLSDISQVLNPLLTKALINFVEKKTYLPDTPVGKGIGYAIGVSAMLVANGIFLNHFLHNSMNVGAQSKSILTTALLKKSFKATPKTKHTYTSGKVTSILSTDLSRIDLAIGFQPFAITFPVPVIVSVALLIVNIGVSALVGIAIFLVAVGGIGTSAKWLLNMRRGANQYTDKRVGLMREILNSMKIIKFYSWEDAYEKNVVDQRNKEISIILKMQTIRNFLFAFAISLPTVISMVSFLVLYALSNKQNAGDIFSSLSLFGTLSQQVLMLPMALATGADAFIGITRVREYLQTKDLEVEDGIPDNYNNENLDENLALKVTDASYKWEKFDDIEDEEKQQQEAAENEDEDDDNETKLESNKNESSISSEFSSKDEKTSTKAVFEGFNNINLEIKKNEFVIITGPIGTGKSSLLTALSGFMKQTSGEIAINGSLLLCGQPWVQNATFKENIIFGSPYEEERYNKVIEVCALKDDLKILPGGHNSEIGERGINLSGGQKARINLARAVYSGKDTILFDDVLSAVDARVGKHIIDECFTKFLADKTRILATHQLSLIDKADRVIFLNGDGTINIGTVPELLSSNKNFEKLMDFATSYNDPDLEDEVLIKEDNQLQRQLSKKFTESKEFEDPENENGVLIADEERARNAISWSVYKQFLKEGQGMFGVFAVPLAFLLMVGDVFCSIFVNVWLSFWISKKFPGRSDGFYIGIYVMFTFTSVLMISCEFMVMGYITTTASKKLNLRAMVRVLHTPMSFLDTTPIGRVLNRFSKDTDVLDNEIGGQLRMFTHPAGFVIGVIILNIVYLPWFALSIPPLAICFVCITNYYQSSSREIKRLEAVQRSFVYNNFNEVLSGMNTIKAYKSNNRFIVKNDYLIDRMNEAYYITIANQRWISLHLDLVACALALVITILSATRQFDINAASVGLITTYTLQLAGLMSLILRAYTQIENEMNSVERLCHYANDLAQENQYRNEETKPQGQWPTQGAIEFNQVSLRYRDGLPLVLKNLSINIGGGEKVGICGRTGAGKSSIMVALYRLNELSQGTIKIDGVDVSKLGLFDLRSKLSIIPQDPALFQGSIRKNLDPFDEHEDSILWDALRRSGLIEPEELSSAINNSDKSTFHKFHLDQLVEDEGANFSLGERQLIALARALVRDCKILILDEATSSVDYETDSKIQNTIKNEFKDCTILCIAHRLKTILNYDKILVLEKGEIEQFDEPIKLFHDELGIFKQMCEKSDITIADFE</sequence>
<evidence type="ECO:0000256" key="2">
    <source>
        <dbReference type="ARBA" id="ARBA00009726"/>
    </source>
</evidence>
<dbReference type="InterPro" id="IPR011527">
    <property type="entry name" value="ABC1_TM_dom"/>
</dbReference>
<feature type="compositionally biased region" description="Acidic residues" evidence="9">
    <location>
        <begin position="493"/>
        <end position="502"/>
    </location>
</feature>
<dbReference type="EMBL" id="JAEUBF010000055">
    <property type="protein sequence ID" value="KAH3680720.1"/>
    <property type="molecule type" value="Genomic_DNA"/>
</dbReference>
<dbReference type="Gene3D" id="1.20.1560.10">
    <property type="entry name" value="ABC transporter type 1, transmembrane domain"/>
    <property type="match status" value="2"/>
</dbReference>
<proteinExistence type="inferred from homology"/>
<feature type="transmembrane region" description="Helical" evidence="10">
    <location>
        <begin position="1039"/>
        <end position="1057"/>
    </location>
</feature>
<evidence type="ECO:0000313" key="13">
    <source>
        <dbReference type="EMBL" id="KAH3680720.1"/>
    </source>
</evidence>
<comment type="similarity">
    <text evidence="2">Belongs to the ABC transporter superfamily. ABCC family. Conjugate transporter (TC 3.A.1.208) subfamily.</text>
</comment>
<feature type="transmembrane region" description="Helical" evidence="10">
    <location>
        <begin position="851"/>
        <end position="879"/>
    </location>
</feature>
<name>A0A9P8TJA3_9ASCO</name>
<keyword evidence="14" id="KW-1185">Reference proteome</keyword>
<evidence type="ECO:0000256" key="4">
    <source>
        <dbReference type="ARBA" id="ARBA00022692"/>
    </source>
</evidence>
<dbReference type="FunFam" id="3.40.50.300:FF:001750">
    <property type="entry name" value="ATP-binding cassette transporter"/>
    <property type="match status" value="1"/>
</dbReference>
<evidence type="ECO:0000256" key="10">
    <source>
        <dbReference type="SAM" id="Phobius"/>
    </source>
</evidence>
<dbReference type="CDD" id="cd03244">
    <property type="entry name" value="ABCC_MRP_domain2"/>
    <property type="match status" value="1"/>
</dbReference>
<dbReference type="FunFam" id="1.20.1560.10:FF:000010">
    <property type="entry name" value="Multidrug resistance-associated ABC transporter"/>
    <property type="match status" value="1"/>
</dbReference>
<dbReference type="InterPro" id="IPR036640">
    <property type="entry name" value="ABC1_TM_sf"/>
</dbReference>
<feature type="domain" description="ABC transporter" evidence="11">
    <location>
        <begin position="1132"/>
        <end position="1378"/>
    </location>
</feature>
<dbReference type="PROSITE" id="PS50929">
    <property type="entry name" value="ABC_TM1F"/>
    <property type="match status" value="2"/>
</dbReference>
<feature type="region of interest" description="Disordered" evidence="9">
    <location>
        <begin position="483"/>
        <end position="522"/>
    </location>
</feature>
<dbReference type="InterPro" id="IPR050173">
    <property type="entry name" value="ABC_transporter_C-like"/>
</dbReference>
<feature type="domain" description="ABC transmembrane type-1" evidence="12">
    <location>
        <begin position="147"/>
        <end position="429"/>
    </location>
</feature>
<evidence type="ECO:0000256" key="9">
    <source>
        <dbReference type="SAM" id="MobiDB-lite"/>
    </source>
</evidence>
<dbReference type="InterPro" id="IPR017871">
    <property type="entry name" value="ABC_transporter-like_CS"/>
</dbReference>
<dbReference type="PROSITE" id="PS50893">
    <property type="entry name" value="ABC_TRANSPORTER_2"/>
    <property type="match status" value="2"/>
</dbReference>
<dbReference type="Pfam" id="PF00664">
    <property type="entry name" value="ABC_membrane"/>
    <property type="match status" value="2"/>
</dbReference>
<accession>A0A9P8TJA3</accession>
<feature type="transmembrane region" description="Helical" evidence="10">
    <location>
        <begin position="289"/>
        <end position="311"/>
    </location>
</feature>